<dbReference type="InterPro" id="IPR012337">
    <property type="entry name" value="RNaseH-like_sf"/>
</dbReference>
<dbReference type="InterPro" id="IPR032473">
    <property type="entry name" value="Argonaute_Mid_dom"/>
</dbReference>
<reference evidence="2 3" key="1">
    <citation type="submission" date="2020-04" db="EMBL/GenBank/DDBJ databases">
        <title>Plant Genome Project.</title>
        <authorList>
            <person name="Zhang R.-G."/>
        </authorList>
    </citation>
    <scope>NUCLEOTIDE SEQUENCE [LARGE SCALE GENOMIC DNA]</scope>
    <source>
        <strain evidence="2">YNK0</strain>
        <tissue evidence="2">Leaf</tissue>
    </source>
</reference>
<evidence type="ECO:0000313" key="3">
    <source>
        <dbReference type="Proteomes" id="UP000655225"/>
    </source>
</evidence>
<organism evidence="2 3">
    <name type="scientific">Tetracentron sinense</name>
    <name type="common">Spur-leaf</name>
    <dbReference type="NCBI Taxonomy" id="13715"/>
    <lineage>
        <taxon>Eukaryota</taxon>
        <taxon>Viridiplantae</taxon>
        <taxon>Streptophyta</taxon>
        <taxon>Embryophyta</taxon>
        <taxon>Tracheophyta</taxon>
        <taxon>Spermatophyta</taxon>
        <taxon>Magnoliopsida</taxon>
        <taxon>Trochodendrales</taxon>
        <taxon>Trochodendraceae</taxon>
        <taxon>Tetracentron</taxon>
    </lineage>
</organism>
<evidence type="ECO:0000313" key="2">
    <source>
        <dbReference type="EMBL" id="KAF8389624.1"/>
    </source>
</evidence>
<dbReference type="Gene3D" id="3.40.50.2300">
    <property type="match status" value="1"/>
</dbReference>
<dbReference type="Pfam" id="PF16487">
    <property type="entry name" value="ArgoMid"/>
    <property type="match status" value="1"/>
</dbReference>
<dbReference type="AlphaFoldDB" id="A0A834YIH4"/>
<accession>A0A834YIH4</accession>
<evidence type="ECO:0000259" key="1">
    <source>
        <dbReference type="Pfam" id="PF16487"/>
    </source>
</evidence>
<gene>
    <name evidence="2" type="ORF">HHK36_024143</name>
</gene>
<dbReference type="Proteomes" id="UP000655225">
    <property type="component" value="Unassembled WGS sequence"/>
</dbReference>
<dbReference type="OrthoDB" id="10252740at2759"/>
<dbReference type="OMA" id="TCINFAP"/>
<proteinExistence type="predicted"/>
<keyword evidence="3" id="KW-1185">Reference proteome</keyword>
<name>A0A834YIH4_TETSI</name>
<dbReference type="SUPFAM" id="SSF53098">
    <property type="entry name" value="Ribonuclease H-like"/>
    <property type="match status" value="1"/>
</dbReference>
<dbReference type="PANTHER" id="PTHR22891">
    <property type="entry name" value="EUKARYOTIC TRANSLATION INITIATION FACTOR 2C"/>
    <property type="match status" value="1"/>
</dbReference>
<protein>
    <recommendedName>
        <fullName evidence="1">Protein argonaute Mid domain-containing protein</fullName>
    </recommendedName>
</protein>
<sequence length="141" mass="15912">MNPALIHARILTAPRLKYHDTGSVKSFQPREGQWNMKNKKMVNGGTVNSWTCINFAPKVSTGVVLRFCNALAQMCCDSGMEFNPKPILELCNVHPEQVDTALKALHNKAKTFLKPYNRKFDLLIVVLPDKNGFLYGTDLFE</sequence>
<feature type="domain" description="Protein argonaute Mid" evidence="1">
    <location>
        <begin position="29"/>
        <end position="107"/>
    </location>
</feature>
<dbReference type="EMBL" id="JABCRI010000018">
    <property type="protein sequence ID" value="KAF8389624.1"/>
    <property type="molecule type" value="Genomic_DNA"/>
</dbReference>
<comment type="caution">
    <text evidence="2">The sequence shown here is derived from an EMBL/GenBank/DDBJ whole genome shotgun (WGS) entry which is preliminary data.</text>
</comment>